<evidence type="ECO:0000256" key="3">
    <source>
        <dbReference type="SAM" id="MobiDB-lite"/>
    </source>
</evidence>
<keyword evidence="2" id="KW-0804">Transcription</keyword>
<feature type="domain" description="TACO1/YebC-like N-terminal" evidence="4">
    <location>
        <begin position="5"/>
        <end position="73"/>
    </location>
</feature>
<dbReference type="InterPro" id="IPR017856">
    <property type="entry name" value="Integrase-like_N"/>
</dbReference>
<dbReference type="EMBL" id="MGJM01000014">
    <property type="protein sequence ID" value="OGN06448.1"/>
    <property type="molecule type" value="Genomic_DNA"/>
</dbReference>
<dbReference type="AlphaFoldDB" id="A0A1F8F182"/>
<reference evidence="5 6" key="1">
    <citation type="journal article" date="2016" name="Nat. Commun.">
        <title>Thousands of microbial genomes shed light on interconnected biogeochemical processes in an aquifer system.</title>
        <authorList>
            <person name="Anantharaman K."/>
            <person name="Brown C.T."/>
            <person name="Hug L.A."/>
            <person name="Sharon I."/>
            <person name="Castelle C.J."/>
            <person name="Probst A.J."/>
            <person name="Thomas B.C."/>
            <person name="Singh A."/>
            <person name="Wilkins M.J."/>
            <person name="Karaoz U."/>
            <person name="Brodie E.L."/>
            <person name="Williams K.H."/>
            <person name="Hubbard S.S."/>
            <person name="Banfield J.F."/>
        </authorList>
    </citation>
    <scope>NUCLEOTIDE SEQUENCE [LARGE SCALE GENOMIC DNA]</scope>
</reference>
<evidence type="ECO:0000313" key="5">
    <source>
        <dbReference type="EMBL" id="OGN06448.1"/>
    </source>
</evidence>
<evidence type="ECO:0000256" key="1">
    <source>
        <dbReference type="ARBA" id="ARBA00023015"/>
    </source>
</evidence>
<dbReference type="Pfam" id="PF20772">
    <property type="entry name" value="TACO1_YebC_N"/>
    <property type="match status" value="1"/>
</dbReference>
<name>A0A1F8F182_9BACT</name>
<feature type="region of interest" description="Disordered" evidence="3">
    <location>
        <begin position="1"/>
        <end position="23"/>
    </location>
</feature>
<proteinExistence type="predicted"/>
<gene>
    <name evidence="5" type="ORF">A2669_01635</name>
</gene>
<dbReference type="FunFam" id="1.10.10.200:FF:000002">
    <property type="entry name" value="Probable transcriptional regulatory protein CLM62_37755"/>
    <property type="match status" value="1"/>
</dbReference>
<dbReference type="InterPro" id="IPR002876">
    <property type="entry name" value="Transcrip_reg_TACO1-like"/>
</dbReference>
<dbReference type="SUPFAM" id="SSF75625">
    <property type="entry name" value="YebC-like"/>
    <property type="match status" value="1"/>
</dbReference>
<dbReference type="PANTHER" id="PTHR12532:SF0">
    <property type="entry name" value="TRANSLATIONAL ACTIVATOR OF CYTOCHROME C OXIDASE 1"/>
    <property type="match status" value="1"/>
</dbReference>
<evidence type="ECO:0000256" key="2">
    <source>
        <dbReference type="ARBA" id="ARBA00023163"/>
    </source>
</evidence>
<keyword evidence="1" id="KW-0805">Transcription regulation</keyword>
<dbReference type="Gene3D" id="1.10.10.200">
    <property type="match status" value="1"/>
</dbReference>
<evidence type="ECO:0000259" key="4">
    <source>
        <dbReference type="Pfam" id="PF20772"/>
    </source>
</evidence>
<accession>A0A1F8F182</accession>
<dbReference type="GO" id="GO:0005737">
    <property type="term" value="C:cytoplasm"/>
    <property type="evidence" value="ECO:0007669"/>
    <property type="project" value="UniProtKB-ARBA"/>
</dbReference>
<dbReference type="InterPro" id="IPR029072">
    <property type="entry name" value="YebC-like"/>
</dbReference>
<dbReference type="InterPro" id="IPR049083">
    <property type="entry name" value="TACO1_YebC_N"/>
</dbReference>
<evidence type="ECO:0000313" key="6">
    <source>
        <dbReference type="Proteomes" id="UP000177605"/>
    </source>
</evidence>
<dbReference type="Proteomes" id="UP000177605">
    <property type="component" value="Unassembled WGS sequence"/>
</dbReference>
<dbReference type="PANTHER" id="PTHR12532">
    <property type="entry name" value="TRANSLATIONAL ACTIVATOR OF CYTOCHROME C OXIDASE 1"/>
    <property type="match status" value="1"/>
</dbReference>
<protein>
    <recommendedName>
        <fullName evidence="4">TACO1/YebC-like N-terminal domain-containing protein</fullName>
    </recommendedName>
</protein>
<organism evidence="5 6">
    <name type="scientific">Candidatus Yanofskybacteria bacterium RIFCSPHIGHO2_01_FULL_48_25b</name>
    <dbReference type="NCBI Taxonomy" id="1802672"/>
    <lineage>
        <taxon>Bacteria</taxon>
        <taxon>Candidatus Yanofskyibacteriota</taxon>
    </lineage>
</organism>
<comment type="caution">
    <text evidence="5">The sequence shown here is derived from an EMBL/GenBank/DDBJ whole genome shotgun (WGS) entry which is preliminary data.</text>
</comment>
<sequence length="78" mass="8680">MSGHSKWSQIRHKKGAADQKRSQLFSKLSKNITLAAKNGTDPTMNLSLANAIKQARKMDMPKENIERAIKRAAEPMSS</sequence>